<keyword evidence="2 7" id="KW-0812">Transmembrane</keyword>
<dbReference type="InterPro" id="IPR003593">
    <property type="entry name" value="AAA+_ATPase"/>
</dbReference>
<dbReference type="PROSITE" id="PS50893">
    <property type="entry name" value="ABC_TRANSPORTER_2"/>
    <property type="match status" value="1"/>
</dbReference>
<dbReference type="PROSITE" id="PS00211">
    <property type="entry name" value="ABC_TRANSPORTER_1"/>
    <property type="match status" value="1"/>
</dbReference>
<feature type="domain" description="ABC transmembrane type-1" evidence="9">
    <location>
        <begin position="27"/>
        <end position="307"/>
    </location>
</feature>
<evidence type="ECO:0000256" key="1">
    <source>
        <dbReference type="ARBA" id="ARBA00004651"/>
    </source>
</evidence>
<keyword evidence="11" id="KW-1185">Reference proteome</keyword>
<feature type="domain" description="ABC transporter" evidence="8">
    <location>
        <begin position="341"/>
        <end position="575"/>
    </location>
</feature>
<keyword evidence="5 7" id="KW-1133">Transmembrane helix</keyword>
<reference evidence="10 11" key="1">
    <citation type="submission" date="2020-10" db="EMBL/GenBank/DDBJ databases">
        <authorList>
            <person name="Castelo-Branco R."/>
            <person name="Eusebio N."/>
            <person name="Adriana R."/>
            <person name="Vieira A."/>
            <person name="Brugerolle De Fraissinette N."/>
            <person name="Rezende De Castro R."/>
            <person name="Schneider M.P."/>
            <person name="Vasconcelos V."/>
            <person name="Leao P.N."/>
        </authorList>
    </citation>
    <scope>NUCLEOTIDE SEQUENCE [LARGE SCALE GENOMIC DNA]</scope>
    <source>
        <strain evidence="10 11">LEGE 00031</strain>
    </source>
</reference>
<keyword evidence="6 7" id="KW-0472">Membrane</keyword>
<feature type="transmembrane region" description="Helical" evidence="7">
    <location>
        <begin position="25"/>
        <end position="46"/>
    </location>
</feature>
<evidence type="ECO:0000256" key="6">
    <source>
        <dbReference type="ARBA" id="ARBA00023136"/>
    </source>
</evidence>
<keyword evidence="3" id="KW-0547">Nucleotide-binding</keyword>
<evidence type="ECO:0000256" key="7">
    <source>
        <dbReference type="SAM" id="Phobius"/>
    </source>
</evidence>
<dbReference type="Gene3D" id="3.40.50.300">
    <property type="entry name" value="P-loop containing nucleotide triphosphate hydrolases"/>
    <property type="match status" value="1"/>
</dbReference>
<evidence type="ECO:0000259" key="9">
    <source>
        <dbReference type="PROSITE" id="PS50929"/>
    </source>
</evidence>
<dbReference type="SUPFAM" id="SSF90123">
    <property type="entry name" value="ABC transporter transmembrane region"/>
    <property type="match status" value="1"/>
</dbReference>
<accession>A0ABR9VP28</accession>
<dbReference type="InterPro" id="IPR003439">
    <property type="entry name" value="ABC_transporter-like_ATP-bd"/>
</dbReference>
<comment type="caution">
    <text evidence="10">The sequence shown here is derived from an EMBL/GenBank/DDBJ whole genome shotgun (WGS) entry which is preliminary data.</text>
</comment>
<proteinExistence type="predicted"/>
<dbReference type="EMBL" id="JADEVV010000008">
    <property type="protein sequence ID" value="MBE9253123.1"/>
    <property type="molecule type" value="Genomic_DNA"/>
</dbReference>
<evidence type="ECO:0000256" key="4">
    <source>
        <dbReference type="ARBA" id="ARBA00022840"/>
    </source>
</evidence>
<dbReference type="InterPro" id="IPR027417">
    <property type="entry name" value="P-loop_NTPase"/>
</dbReference>
<gene>
    <name evidence="10" type="ORF">IQ217_04445</name>
</gene>
<dbReference type="InterPro" id="IPR011527">
    <property type="entry name" value="ABC1_TM_dom"/>
</dbReference>
<sequence length="579" mass="64441">MQKKSSLKSRYWLLIPYIRPHRRTIGLAFLCTLLFTVFWPILAWLVGRMAKYIGEGDVRSILIMAGVAAVIFLVRGMAQYGQDTLMAKAALNMALTLREKTYAHLQRLSLSYFEEAKTGDLSYRLTEDIDRIGEVVNKLFHDFVPSALQLVVVFGYMFYLNWALTCAVLVIAPLMAVLIGFFGEQLLKFSRRSQTRISNLSSLLTETLGAIRLVKAFAAEDYQLDLFREEAQQHRRSQFLAERMKALQFVVVGFLEAMGVVVLFCLAAWQISLGNLTGIEFISYVTGVAMLIDPISHITSNYNLFKQGEASVDRIFEIFALQPSVEDSPTAVAIDHLQGAVHYENVDFAYLENKPVLSGINLQAEPGEMIALVGASGAGKSSLVNLLMRLHDVTGGCLRIDGHAIDSITLKSLREQIAIVPQENILFSGTIAQNIAFGKTDLDLKAIEEAACIANAHQFITELSQGYYTYVGERGVTLSGGQRQRIAIARAILRNPSILILDEATSALDSESEALVQEALERIVQQRTVFVIAHRLATVRKATRIVVLERGEIVEMGSHQELMAHQGRYARFHAQQFAS</sequence>
<feature type="transmembrane region" description="Helical" evidence="7">
    <location>
        <begin position="58"/>
        <end position="78"/>
    </location>
</feature>
<dbReference type="PANTHER" id="PTHR43394:SF1">
    <property type="entry name" value="ATP-BINDING CASSETTE SUB-FAMILY B MEMBER 10, MITOCHONDRIAL"/>
    <property type="match status" value="1"/>
</dbReference>
<keyword evidence="4 10" id="KW-0067">ATP-binding</keyword>
<dbReference type="CDD" id="cd07346">
    <property type="entry name" value="ABC_6TM_exporters"/>
    <property type="match status" value="1"/>
</dbReference>
<protein>
    <submittedName>
        <fullName evidence="10">ABC transporter ATP-binding protein</fullName>
    </submittedName>
</protein>
<dbReference type="Proteomes" id="UP000658720">
    <property type="component" value="Unassembled WGS sequence"/>
</dbReference>
<dbReference type="Pfam" id="PF00664">
    <property type="entry name" value="ABC_membrane"/>
    <property type="match status" value="1"/>
</dbReference>
<dbReference type="PANTHER" id="PTHR43394">
    <property type="entry name" value="ATP-DEPENDENT PERMEASE MDL1, MITOCHONDRIAL"/>
    <property type="match status" value="1"/>
</dbReference>
<dbReference type="Pfam" id="PF00005">
    <property type="entry name" value="ABC_tran"/>
    <property type="match status" value="1"/>
</dbReference>
<organism evidence="10 11">
    <name type="scientific">Synechocystis salina LEGE 00031</name>
    <dbReference type="NCBI Taxonomy" id="1828736"/>
    <lineage>
        <taxon>Bacteria</taxon>
        <taxon>Bacillati</taxon>
        <taxon>Cyanobacteriota</taxon>
        <taxon>Cyanophyceae</taxon>
        <taxon>Synechococcales</taxon>
        <taxon>Merismopediaceae</taxon>
        <taxon>Synechocystis</taxon>
    </lineage>
</organism>
<evidence type="ECO:0000259" key="8">
    <source>
        <dbReference type="PROSITE" id="PS50893"/>
    </source>
</evidence>
<dbReference type="Gene3D" id="1.20.1560.10">
    <property type="entry name" value="ABC transporter type 1, transmembrane domain"/>
    <property type="match status" value="1"/>
</dbReference>
<evidence type="ECO:0000313" key="10">
    <source>
        <dbReference type="EMBL" id="MBE9253123.1"/>
    </source>
</evidence>
<feature type="transmembrane region" description="Helical" evidence="7">
    <location>
        <begin position="162"/>
        <end position="183"/>
    </location>
</feature>
<dbReference type="PROSITE" id="PS50929">
    <property type="entry name" value="ABC_TM1F"/>
    <property type="match status" value="1"/>
</dbReference>
<dbReference type="GO" id="GO:0005524">
    <property type="term" value="F:ATP binding"/>
    <property type="evidence" value="ECO:0007669"/>
    <property type="project" value="UniProtKB-KW"/>
</dbReference>
<comment type="subcellular location">
    <subcellularLocation>
        <location evidence="1">Cell membrane</location>
        <topology evidence="1">Multi-pass membrane protein</topology>
    </subcellularLocation>
</comment>
<dbReference type="InterPro" id="IPR036640">
    <property type="entry name" value="ABC1_TM_sf"/>
</dbReference>
<dbReference type="SUPFAM" id="SSF52540">
    <property type="entry name" value="P-loop containing nucleoside triphosphate hydrolases"/>
    <property type="match status" value="1"/>
</dbReference>
<feature type="transmembrane region" description="Helical" evidence="7">
    <location>
        <begin position="246"/>
        <end position="269"/>
    </location>
</feature>
<evidence type="ECO:0000256" key="5">
    <source>
        <dbReference type="ARBA" id="ARBA00022989"/>
    </source>
</evidence>
<dbReference type="InterPro" id="IPR017871">
    <property type="entry name" value="ABC_transporter-like_CS"/>
</dbReference>
<dbReference type="InterPro" id="IPR039421">
    <property type="entry name" value="Type_1_exporter"/>
</dbReference>
<evidence type="ECO:0000256" key="3">
    <source>
        <dbReference type="ARBA" id="ARBA00022741"/>
    </source>
</evidence>
<name>A0ABR9VP28_9SYNC</name>
<dbReference type="SMART" id="SM00382">
    <property type="entry name" value="AAA"/>
    <property type="match status" value="1"/>
</dbReference>
<evidence type="ECO:0000256" key="2">
    <source>
        <dbReference type="ARBA" id="ARBA00022692"/>
    </source>
</evidence>
<evidence type="ECO:0000313" key="11">
    <source>
        <dbReference type="Proteomes" id="UP000658720"/>
    </source>
</evidence>